<organism evidence="2 3">
    <name type="scientific">Brachionus plicatilis</name>
    <name type="common">Marine rotifer</name>
    <name type="synonym">Brachionus muelleri</name>
    <dbReference type="NCBI Taxonomy" id="10195"/>
    <lineage>
        <taxon>Eukaryota</taxon>
        <taxon>Metazoa</taxon>
        <taxon>Spiralia</taxon>
        <taxon>Gnathifera</taxon>
        <taxon>Rotifera</taxon>
        <taxon>Eurotatoria</taxon>
        <taxon>Monogononta</taxon>
        <taxon>Pseudotrocha</taxon>
        <taxon>Ploima</taxon>
        <taxon>Brachionidae</taxon>
        <taxon>Brachionus</taxon>
    </lineage>
</organism>
<feature type="transmembrane region" description="Helical" evidence="1">
    <location>
        <begin position="27"/>
        <end position="51"/>
    </location>
</feature>
<reference evidence="2 3" key="1">
    <citation type="journal article" date="2018" name="Sci. Rep.">
        <title>Genomic signatures of local adaptation to the degree of environmental predictability in rotifers.</title>
        <authorList>
            <person name="Franch-Gras L."/>
            <person name="Hahn C."/>
            <person name="Garcia-Roger E.M."/>
            <person name="Carmona M.J."/>
            <person name="Serra M."/>
            <person name="Gomez A."/>
        </authorList>
    </citation>
    <scope>NUCLEOTIDE SEQUENCE [LARGE SCALE GENOMIC DNA]</scope>
    <source>
        <strain evidence="2">HYR1</strain>
    </source>
</reference>
<keyword evidence="1" id="KW-0812">Transmembrane</keyword>
<protein>
    <submittedName>
        <fullName evidence="2">Uncharacterized protein</fullName>
    </submittedName>
</protein>
<keyword evidence="3" id="KW-1185">Reference proteome</keyword>
<name>A0A3M7QAA8_BRAPC</name>
<evidence type="ECO:0000313" key="3">
    <source>
        <dbReference type="Proteomes" id="UP000276133"/>
    </source>
</evidence>
<dbReference type="AlphaFoldDB" id="A0A3M7QAA8"/>
<evidence type="ECO:0000313" key="2">
    <source>
        <dbReference type="EMBL" id="RNA08336.1"/>
    </source>
</evidence>
<evidence type="ECO:0000256" key="1">
    <source>
        <dbReference type="SAM" id="Phobius"/>
    </source>
</evidence>
<sequence length="95" mass="11244">MFLSIAKFHCHHVLNFSNHPNKISKTLFIVLLILLKSRMMLKLSLFVLGLIQIKLKKNQYFYQRLLEVQAFSPSFLLVDQIFYCGNQRCLLIEIK</sequence>
<keyword evidence="1" id="KW-1133">Transmembrane helix</keyword>
<accession>A0A3M7QAA8</accession>
<dbReference type="Proteomes" id="UP000276133">
    <property type="component" value="Unassembled WGS sequence"/>
</dbReference>
<keyword evidence="1" id="KW-0472">Membrane</keyword>
<dbReference type="EMBL" id="REGN01006777">
    <property type="protein sequence ID" value="RNA08336.1"/>
    <property type="molecule type" value="Genomic_DNA"/>
</dbReference>
<proteinExistence type="predicted"/>
<gene>
    <name evidence="2" type="ORF">BpHYR1_003139</name>
</gene>
<comment type="caution">
    <text evidence="2">The sequence shown here is derived from an EMBL/GenBank/DDBJ whole genome shotgun (WGS) entry which is preliminary data.</text>
</comment>